<evidence type="ECO:0000313" key="8">
    <source>
        <dbReference type="EMBL" id="RFU65227.1"/>
    </source>
</evidence>
<dbReference type="PROSITE" id="PS00136">
    <property type="entry name" value="SUBTILASE_ASP"/>
    <property type="match status" value="1"/>
</dbReference>
<dbReference type="Proteomes" id="UP000262939">
    <property type="component" value="Unassembled WGS sequence"/>
</dbReference>
<protein>
    <submittedName>
        <fullName evidence="8">Serine protease</fullName>
    </submittedName>
</protein>
<feature type="active site" description="Charge relay system" evidence="5">
    <location>
        <position position="93"/>
    </location>
</feature>
<keyword evidence="3 5" id="KW-0378">Hydrolase</keyword>
<dbReference type="PANTHER" id="PTHR43399">
    <property type="entry name" value="SUBTILISIN-RELATED"/>
    <property type="match status" value="1"/>
</dbReference>
<feature type="domain" description="Peptidase S8/S53" evidence="7">
    <location>
        <begin position="47"/>
        <end position="304"/>
    </location>
</feature>
<evidence type="ECO:0000256" key="3">
    <source>
        <dbReference type="ARBA" id="ARBA00022801"/>
    </source>
</evidence>
<comment type="caution">
    <text evidence="8">The sequence shown here is derived from an EMBL/GenBank/DDBJ whole genome shotgun (WGS) entry which is preliminary data.</text>
</comment>
<evidence type="ECO:0000256" key="2">
    <source>
        <dbReference type="ARBA" id="ARBA00022670"/>
    </source>
</evidence>
<dbReference type="InterPro" id="IPR051048">
    <property type="entry name" value="Peptidase_S8/S53_subtilisin"/>
</dbReference>
<sequence>MKQGVDRLTKVQLIPFQVEGVQTCLTEVPPGIRMIQAPSIWRKGIKGENVVVAVLDTGCQIDHPDLQQQIIGGYNFTNDYKGDPDNFSDNNGHGTHVCGTIAAAENDTGVAGVAPKAKLLVLKVLTGSGVGEIKHIVSALKYAVSWTGPQGEKVRVISMSLGGPDDDPALHSAIRDAVKNNILVVCAAGNEGDGNSSTQEYSYPGAYQEVVEVGSVNYLQLPSRFSNTNSEVDLVAPGEQIISTYPHNQYASLSGTSMAAPHVSGALALLIEKYEKKRKRRLTERELFNRLIRHTKSLGYPRSQEGNGMLLLKNRKTQKGRLLKRILMAQIKEENR</sequence>
<dbReference type="InterPro" id="IPR015500">
    <property type="entry name" value="Peptidase_S8_subtilisin-rel"/>
</dbReference>
<organism evidence="8 9">
    <name type="scientific">Peribacillus glennii</name>
    <dbReference type="NCBI Taxonomy" id="2303991"/>
    <lineage>
        <taxon>Bacteria</taxon>
        <taxon>Bacillati</taxon>
        <taxon>Bacillota</taxon>
        <taxon>Bacilli</taxon>
        <taxon>Bacillales</taxon>
        <taxon>Bacillaceae</taxon>
        <taxon>Peribacillus</taxon>
    </lineage>
</organism>
<evidence type="ECO:0000256" key="4">
    <source>
        <dbReference type="ARBA" id="ARBA00022825"/>
    </source>
</evidence>
<dbReference type="EMBL" id="QVTD01000003">
    <property type="protein sequence ID" value="RFU65227.1"/>
    <property type="molecule type" value="Genomic_DNA"/>
</dbReference>
<dbReference type="InterPro" id="IPR036852">
    <property type="entry name" value="Peptidase_S8/S53_dom_sf"/>
</dbReference>
<dbReference type="PROSITE" id="PS00138">
    <property type="entry name" value="SUBTILASE_SER"/>
    <property type="match status" value="1"/>
</dbReference>
<dbReference type="PROSITE" id="PS00137">
    <property type="entry name" value="SUBTILASE_HIS"/>
    <property type="match status" value="1"/>
</dbReference>
<evidence type="ECO:0000256" key="1">
    <source>
        <dbReference type="ARBA" id="ARBA00011073"/>
    </source>
</evidence>
<dbReference type="AlphaFoldDB" id="A0A372LG35"/>
<dbReference type="PRINTS" id="PR00723">
    <property type="entry name" value="SUBTILISIN"/>
</dbReference>
<evidence type="ECO:0000313" key="9">
    <source>
        <dbReference type="Proteomes" id="UP000262939"/>
    </source>
</evidence>
<proteinExistence type="inferred from homology"/>
<feature type="active site" description="Charge relay system" evidence="5">
    <location>
        <position position="56"/>
    </location>
</feature>
<dbReference type="OrthoDB" id="9798386at2"/>
<dbReference type="Pfam" id="PF00082">
    <property type="entry name" value="Peptidase_S8"/>
    <property type="match status" value="1"/>
</dbReference>
<dbReference type="SUPFAM" id="SSF52743">
    <property type="entry name" value="Subtilisin-like"/>
    <property type="match status" value="1"/>
</dbReference>
<dbReference type="InterPro" id="IPR022398">
    <property type="entry name" value="Peptidase_S8_His-AS"/>
</dbReference>
<gene>
    <name evidence="8" type="ORF">D0466_04805</name>
</gene>
<dbReference type="PANTHER" id="PTHR43399:SF4">
    <property type="entry name" value="CELL WALL-ASSOCIATED PROTEASE"/>
    <property type="match status" value="1"/>
</dbReference>
<reference evidence="8 9" key="1">
    <citation type="submission" date="2018-08" db="EMBL/GenBank/DDBJ databases">
        <title>Bacillus chawlae sp. nov., Bacillus glennii sp. nov., and Bacillus saganii sp. nov. Isolated from the Vehicle Assembly Building at Kennedy Space Center where the Viking Spacecraft were Assembled.</title>
        <authorList>
            <person name="Seuylemezian A."/>
            <person name="Vaishampayan P."/>
        </authorList>
    </citation>
    <scope>NUCLEOTIDE SEQUENCE [LARGE SCALE GENOMIC DNA]</scope>
    <source>
        <strain evidence="8 9">V44-8</strain>
    </source>
</reference>
<keyword evidence="2 5" id="KW-0645">Protease</keyword>
<evidence type="ECO:0000259" key="7">
    <source>
        <dbReference type="Pfam" id="PF00082"/>
    </source>
</evidence>
<dbReference type="InterPro" id="IPR000209">
    <property type="entry name" value="Peptidase_S8/S53_dom"/>
</dbReference>
<keyword evidence="4 5" id="KW-0720">Serine protease</keyword>
<name>A0A372LG35_9BACI</name>
<dbReference type="InterPro" id="IPR023827">
    <property type="entry name" value="Peptidase_S8_Asp-AS"/>
</dbReference>
<evidence type="ECO:0000256" key="6">
    <source>
        <dbReference type="RuleBase" id="RU003355"/>
    </source>
</evidence>
<dbReference type="GO" id="GO:0006508">
    <property type="term" value="P:proteolysis"/>
    <property type="evidence" value="ECO:0007669"/>
    <property type="project" value="UniProtKB-KW"/>
</dbReference>
<evidence type="ECO:0000256" key="5">
    <source>
        <dbReference type="PROSITE-ProRule" id="PRU01240"/>
    </source>
</evidence>
<dbReference type="CDD" id="cd07477">
    <property type="entry name" value="Peptidases_S8_Subtilisin_subset"/>
    <property type="match status" value="1"/>
</dbReference>
<dbReference type="InterPro" id="IPR023828">
    <property type="entry name" value="Peptidase_S8_Ser-AS"/>
</dbReference>
<comment type="similarity">
    <text evidence="1 5 6">Belongs to the peptidase S8 family.</text>
</comment>
<dbReference type="Gene3D" id="3.40.50.200">
    <property type="entry name" value="Peptidase S8/S53 domain"/>
    <property type="match status" value="1"/>
</dbReference>
<accession>A0A372LG35</accession>
<dbReference type="InterPro" id="IPR034202">
    <property type="entry name" value="Subtilisin_Carlsberg-like"/>
</dbReference>
<dbReference type="PROSITE" id="PS51892">
    <property type="entry name" value="SUBTILASE"/>
    <property type="match status" value="1"/>
</dbReference>
<feature type="active site" description="Charge relay system" evidence="5">
    <location>
        <position position="257"/>
    </location>
</feature>
<keyword evidence="9" id="KW-1185">Reference proteome</keyword>
<dbReference type="GO" id="GO:0004252">
    <property type="term" value="F:serine-type endopeptidase activity"/>
    <property type="evidence" value="ECO:0007669"/>
    <property type="project" value="UniProtKB-UniRule"/>
</dbReference>
<dbReference type="RefSeq" id="WP_117321402.1">
    <property type="nucleotide sequence ID" value="NZ_QVTD01000003.1"/>
</dbReference>